<comment type="subcellular location">
    <subcellularLocation>
        <location evidence="1">Cell inner membrane</location>
        <topology evidence="1">Single-pass membrane protein</topology>
    </subcellularLocation>
</comment>
<dbReference type="InterPro" id="IPR025691">
    <property type="entry name" value="GspL_pp_dom"/>
</dbReference>
<comment type="similarity">
    <text evidence="2 10">Belongs to the GSP L family.</text>
</comment>
<dbReference type="GO" id="GO:0015628">
    <property type="term" value="P:protein secretion by the type II secretion system"/>
    <property type="evidence" value="ECO:0007669"/>
    <property type="project" value="InterPro"/>
</dbReference>
<dbReference type="GO" id="GO:0009276">
    <property type="term" value="C:Gram-negative-bacterium-type cell wall"/>
    <property type="evidence" value="ECO:0007669"/>
    <property type="project" value="InterPro"/>
</dbReference>
<name>A0A1H2PBH3_PSEVA</name>
<feature type="domain" description="GspL cytoplasmic actin-ATPase-like" evidence="11">
    <location>
        <begin position="45"/>
        <end position="206"/>
    </location>
</feature>
<organism evidence="13 14">
    <name type="scientific">Pseudomonas vancouverensis</name>
    <dbReference type="NCBI Taxonomy" id="95300"/>
    <lineage>
        <taxon>Bacteria</taxon>
        <taxon>Pseudomonadati</taxon>
        <taxon>Pseudomonadota</taxon>
        <taxon>Gammaproteobacteria</taxon>
        <taxon>Pseudomonadales</taxon>
        <taxon>Pseudomonadaceae</taxon>
        <taxon>Pseudomonas</taxon>
    </lineage>
</organism>
<keyword evidence="7 10" id="KW-0653">Protein transport</keyword>
<keyword evidence="6" id="KW-0812">Transmembrane</keyword>
<keyword evidence="3 10" id="KW-0813">Transport</keyword>
<comment type="caution">
    <text evidence="13">The sequence shown here is derived from an EMBL/GenBank/DDBJ whole genome shotgun (WGS) entry which is preliminary data.</text>
</comment>
<dbReference type="OrthoDB" id="7011844at2"/>
<keyword evidence="14" id="KW-1185">Reference proteome</keyword>
<evidence type="ECO:0000256" key="9">
    <source>
        <dbReference type="ARBA" id="ARBA00023136"/>
    </source>
</evidence>
<evidence type="ECO:0000313" key="14">
    <source>
        <dbReference type="Proteomes" id="UP000295254"/>
    </source>
</evidence>
<dbReference type="InterPro" id="IPR043129">
    <property type="entry name" value="ATPase_NBD"/>
</dbReference>
<dbReference type="InterPro" id="IPR007812">
    <property type="entry name" value="T2SS_protein-GspL"/>
</dbReference>
<comment type="function">
    <text evidence="10">Inner membrane component of the type II secretion system required for the energy-dependent secretion of extracellular factors such as proteases and toxins from the periplasm.</text>
</comment>
<dbReference type="SUPFAM" id="SSF53067">
    <property type="entry name" value="Actin-like ATPase domain"/>
    <property type="match status" value="1"/>
</dbReference>
<evidence type="ECO:0000256" key="5">
    <source>
        <dbReference type="ARBA" id="ARBA00022519"/>
    </source>
</evidence>
<dbReference type="InterPro" id="IPR024230">
    <property type="entry name" value="GspL_cyto_dom"/>
</dbReference>
<keyword evidence="9" id="KW-0472">Membrane</keyword>
<reference evidence="14" key="1">
    <citation type="journal article" date="2019" name="bioRxiv">
        <title>Bacterially produced spermidine induces plant systemic susceptibility to pathogens.</title>
        <authorList>
            <person name="Melnyk R.A."/>
            <person name="Beskrovnaya P.A."/>
            <person name="Liu Z."/>
            <person name="Song Y."/>
            <person name="Haney C.H."/>
        </authorList>
    </citation>
    <scope>NUCLEOTIDE SEQUENCE [LARGE SCALE GENOMIC DNA]</scope>
    <source>
        <strain evidence="14">Dha-51</strain>
    </source>
</reference>
<feature type="domain" description="GspL periplasmic" evidence="12">
    <location>
        <begin position="215"/>
        <end position="365"/>
    </location>
</feature>
<dbReference type="Proteomes" id="UP000295254">
    <property type="component" value="Unassembled WGS sequence"/>
</dbReference>
<evidence type="ECO:0000256" key="7">
    <source>
        <dbReference type="ARBA" id="ARBA00022927"/>
    </source>
</evidence>
<keyword evidence="5" id="KW-0997">Cell inner membrane</keyword>
<dbReference type="NCBIfam" id="TIGR01709">
    <property type="entry name" value="typeII_sec_gspL"/>
    <property type="match status" value="1"/>
</dbReference>
<sequence>MNTWLYLTPEGLNLPSKTWPCCLWSAAGQRQLMSLDLAAQALNGQAIDLLLPMEVCSWVRSEPWPTKCKPEDQAIAFAVEEQLSEALETLHLSIGPCDGEGCYPVMVISRERLAAVLAVLDEVGVRAKGVFVDADLLANVQPRGVWWFGRWLLGGERIPRMAVSADNLQALMPLLPENMQWLDERQDRVAIDQWLTDRPTQSINLLQGAFAPRAKPLPWRISGLSLLMLAVLTWSAGAIRIGFLDGETQRLTAQNEQRFKALYPDQDRIVDMAAQLRVLQNQPAEAQGTRIAGLVSLIERVVGASEVEVQRIEFSETAGWRIQLTANSFTELEQLRARGRQQGMPVRLDSATKAAEKVHATLSVEDEA</sequence>
<evidence type="ECO:0000256" key="3">
    <source>
        <dbReference type="ARBA" id="ARBA00022448"/>
    </source>
</evidence>
<dbReference type="EMBL" id="RRZK01000031">
    <property type="protein sequence ID" value="TDB58003.1"/>
    <property type="molecule type" value="Genomic_DNA"/>
</dbReference>
<proteinExistence type="inferred from homology"/>
<evidence type="ECO:0000313" key="13">
    <source>
        <dbReference type="EMBL" id="TDB58003.1"/>
    </source>
</evidence>
<dbReference type="RefSeq" id="WP_093227440.1">
    <property type="nucleotide sequence ID" value="NZ_LT629803.1"/>
</dbReference>
<accession>A0A1H2PBH3</accession>
<evidence type="ECO:0000256" key="8">
    <source>
        <dbReference type="ARBA" id="ARBA00022989"/>
    </source>
</evidence>
<protein>
    <recommendedName>
        <fullName evidence="10">Type II secretion system protein L</fullName>
        <shortName evidence="10">T2SS protein L</shortName>
    </recommendedName>
</protein>
<dbReference type="Pfam" id="PF05134">
    <property type="entry name" value="T2SSL"/>
    <property type="match status" value="1"/>
</dbReference>
<keyword evidence="8" id="KW-1133">Transmembrane helix</keyword>
<evidence type="ECO:0000256" key="6">
    <source>
        <dbReference type="ARBA" id="ARBA00022692"/>
    </source>
</evidence>
<dbReference type="Gene3D" id="3.30.420.380">
    <property type="match status" value="1"/>
</dbReference>
<keyword evidence="4" id="KW-1003">Cell membrane</keyword>
<evidence type="ECO:0000259" key="11">
    <source>
        <dbReference type="Pfam" id="PF05134"/>
    </source>
</evidence>
<evidence type="ECO:0000256" key="2">
    <source>
        <dbReference type="ARBA" id="ARBA00005318"/>
    </source>
</evidence>
<gene>
    <name evidence="13" type="ORF">EIY72_23810</name>
</gene>
<dbReference type="GO" id="GO:0015627">
    <property type="term" value="C:type II protein secretion system complex"/>
    <property type="evidence" value="ECO:0007669"/>
    <property type="project" value="InterPro"/>
</dbReference>
<dbReference type="PIRSF" id="PIRSF015761">
    <property type="entry name" value="Protein_L"/>
    <property type="match status" value="1"/>
</dbReference>
<evidence type="ECO:0000259" key="12">
    <source>
        <dbReference type="Pfam" id="PF12693"/>
    </source>
</evidence>
<dbReference type="Gene3D" id="3.30.1360.100">
    <property type="entry name" value="General secretion pathway protein M, EpsM"/>
    <property type="match status" value="1"/>
</dbReference>
<evidence type="ECO:0000256" key="4">
    <source>
        <dbReference type="ARBA" id="ARBA00022475"/>
    </source>
</evidence>
<evidence type="ECO:0000256" key="10">
    <source>
        <dbReference type="PIRNR" id="PIRNR015761"/>
    </source>
</evidence>
<dbReference type="AlphaFoldDB" id="A0A1H2PBH3"/>
<evidence type="ECO:0000256" key="1">
    <source>
        <dbReference type="ARBA" id="ARBA00004377"/>
    </source>
</evidence>
<dbReference type="GO" id="GO:0005886">
    <property type="term" value="C:plasma membrane"/>
    <property type="evidence" value="ECO:0007669"/>
    <property type="project" value="UniProtKB-SubCell"/>
</dbReference>
<dbReference type="Pfam" id="PF12693">
    <property type="entry name" value="GspL_C"/>
    <property type="match status" value="1"/>
</dbReference>
<dbReference type="STRING" id="95300.SAMN05216558_4738"/>